<dbReference type="EMBL" id="CP041186">
    <property type="protein sequence ID" value="QDG53541.1"/>
    <property type="molecule type" value="Genomic_DNA"/>
</dbReference>
<name>A0A4Y6PYZ5_PERCE</name>
<dbReference type="RefSeq" id="WP_141199995.1">
    <property type="nucleotide sequence ID" value="NZ_CP041186.1"/>
</dbReference>
<evidence type="ECO:0000313" key="2">
    <source>
        <dbReference type="Proteomes" id="UP000315995"/>
    </source>
</evidence>
<dbReference type="AlphaFoldDB" id="A0A4Y6PYZ5"/>
<evidence type="ECO:0000313" key="1">
    <source>
        <dbReference type="EMBL" id="QDG53541.1"/>
    </source>
</evidence>
<reference evidence="1 2" key="1">
    <citation type="submission" date="2019-06" db="EMBL/GenBank/DDBJ databases">
        <title>Persicimonas caeni gen. nov., sp. nov., a predatory bacterium isolated from solar saltern.</title>
        <authorList>
            <person name="Wang S."/>
        </authorList>
    </citation>
    <scope>NUCLEOTIDE SEQUENCE [LARGE SCALE GENOMIC DNA]</scope>
    <source>
        <strain evidence="1 2">YN101</strain>
    </source>
</reference>
<accession>A0A4Y6PYZ5</accession>
<gene>
    <name evidence="1" type="ORF">FIV42_23195</name>
</gene>
<accession>A0A5B8Y9V5</accession>
<sequence>MIIVGLEYGDDDAKKVAQMYVEAICTVVPEQLPRVLEAACLYLHPELSSELVSTYASSLPEQLDGQPALSAVLARG</sequence>
<proteinExistence type="predicted"/>
<keyword evidence="2" id="KW-1185">Reference proteome</keyword>
<protein>
    <submittedName>
        <fullName evidence="1">Uncharacterized protein</fullName>
    </submittedName>
</protein>
<dbReference type="Proteomes" id="UP000315995">
    <property type="component" value="Chromosome"/>
</dbReference>
<organism evidence="1 2">
    <name type="scientific">Persicimonas caeni</name>
    <dbReference type="NCBI Taxonomy" id="2292766"/>
    <lineage>
        <taxon>Bacteria</taxon>
        <taxon>Deltaproteobacteria</taxon>
        <taxon>Bradymonadales</taxon>
        <taxon>Bradymonadaceae</taxon>
        <taxon>Persicimonas</taxon>
    </lineage>
</organism>